<dbReference type="PANTHER" id="PTHR34352">
    <property type="entry name" value="PROTEIN YHFA"/>
    <property type="match status" value="1"/>
</dbReference>
<proteinExistence type="predicted"/>
<accession>A0A0A6P4Y8</accession>
<dbReference type="SUPFAM" id="SSF82784">
    <property type="entry name" value="OsmC-like"/>
    <property type="match status" value="1"/>
</dbReference>
<dbReference type="PANTHER" id="PTHR34352:SF1">
    <property type="entry name" value="PROTEIN YHFA"/>
    <property type="match status" value="1"/>
</dbReference>
<sequence>MKTRIKWVENACLIGEADSGHGVVIDGAPDIGGRNLGVRPMEMMLMGLGGCSAMDVLSILKKTRQNVTDCVIEVDGQRRDEYPKIFTQIHVHFIIKGYDLKDNHVKRAVNLSAEKYCSVSAMLGAMAKITHDYEIVDENQ</sequence>
<evidence type="ECO:0000313" key="1">
    <source>
        <dbReference type="EMBL" id="KHD05492.1"/>
    </source>
</evidence>
<name>A0A0A6P4Y8_9GAMM</name>
<evidence type="ECO:0000313" key="2">
    <source>
        <dbReference type="Proteomes" id="UP000030428"/>
    </source>
</evidence>
<dbReference type="EMBL" id="JSZA02000105">
    <property type="protein sequence ID" value="KHD05492.1"/>
    <property type="molecule type" value="Genomic_DNA"/>
</dbReference>
<keyword evidence="2" id="KW-1185">Reference proteome</keyword>
<comment type="caution">
    <text evidence="1">The sequence shown here is derived from an EMBL/GenBank/DDBJ whole genome shotgun (WGS) entry which is preliminary data.</text>
</comment>
<dbReference type="InterPro" id="IPR003718">
    <property type="entry name" value="OsmC/Ohr_fam"/>
</dbReference>
<dbReference type="NCBIfam" id="NF008009">
    <property type="entry name" value="PRK10738.1"/>
    <property type="match status" value="1"/>
</dbReference>
<dbReference type="InterPro" id="IPR036102">
    <property type="entry name" value="OsmC/Ohrsf"/>
</dbReference>
<dbReference type="Gene3D" id="3.30.300.20">
    <property type="match status" value="1"/>
</dbReference>
<dbReference type="Pfam" id="PF02566">
    <property type="entry name" value="OsmC"/>
    <property type="match status" value="1"/>
</dbReference>
<dbReference type="AlphaFoldDB" id="A0A0A6P4Y8"/>
<organism evidence="1 2">
    <name type="scientific">Candidatus Thiomargarita nelsonii</name>
    <dbReference type="NCBI Taxonomy" id="1003181"/>
    <lineage>
        <taxon>Bacteria</taxon>
        <taxon>Pseudomonadati</taxon>
        <taxon>Pseudomonadota</taxon>
        <taxon>Gammaproteobacteria</taxon>
        <taxon>Thiotrichales</taxon>
        <taxon>Thiotrichaceae</taxon>
        <taxon>Thiomargarita</taxon>
    </lineage>
</organism>
<protein>
    <submittedName>
        <fullName evidence="1">Peroxiredoxin</fullName>
    </submittedName>
</protein>
<dbReference type="Gene3D" id="2.20.25.10">
    <property type="match status" value="1"/>
</dbReference>
<reference evidence="1 2" key="1">
    <citation type="journal article" date="2016" name="Front. Microbiol.">
        <title>Single-Cell (Meta-)Genomics of a Dimorphic Candidatus Thiomargarita nelsonii Reveals Genomic Plasticity.</title>
        <authorList>
            <person name="Flood B.E."/>
            <person name="Fliss P."/>
            <person name="Jones D.S."/>
            <person name="Dick G.J."/>
            <person name="Jain S."/>
            <person name="Kaster A.K."/>
            <person name="Winkel M."/>
            <person name="Mussmann M."/>
            <person name="Bailey J."/>
        </authorList>
    </citation>
    <scope>NUCLEOTIDE SEQUENCE [LARGE SCALE GENOMIC DNA]</scope>
    <source>
        <strain evidence="1">Hydrate Ridge</strain>
    </source>
</reference>
<dbReference type="Proteomes" id="UP000030428">
    <property type="component" value="Unassembled WGS sequence"/>
</dbReference>
<gene>
    <name evidence="1" type="ORF">PN36_22465</name>
</gene>
<dbReference type="InterPro" id="IPR015946">
    <property type="entry name" value="KH_dom-like_a/b"/>
</dbReference>